<dbReference type="Proteomes" id="UP000238350">
    <property type="component" value="Unassembled WGS sequence"/>
</dbReference>
<feature type="region of interest" description="Disordered" evidence="2">
    <location>
        <begin position="207"/>
        <end position="240"/>
    </location>
</feature>
<sequence>MVTTDDVKRQASEWQSRRDQLQHEHEIVVRGLHRLMNFKIEFQQEKHRINHYVTGHGTNEWDSSSDPLVVEFTAHEGRVEKVFQLVYSDLKDFLATVYEKEPSETSSAETVTEEHTVSDNELEIEPMIQGDDIGTNASQLVAERLKLQSLLNDDYAKLEVVMKRLDSHRQALERNKAEFSSLNNQFCQREAELGAKIDHTISMRPTSNLTKVDSDTTLGGLPSASGTAADQYSRTTSRDGSTGKVSVVWLLGLEALEITEFNV</sequence>
<dbReference type="GeneID" id="36516497"/>
<keyword evidence="4" id="KW-1185">Reference proteome</keyword>
<evidence type="ECO:0000256" key="2">
    <source>
        <dbReference type="SAM" id="MobiDB-lite"/>
    </source>
</evidence>
<gene>
    <name evidence="3" type="ORF">B9G98_02749</name>
</gene>
<dbReference type="EMBL" id="NDIQ01000021">
    <property type="protein sequence ID" value="PRT55129.1"/>
    <property type="molecule type" value="Genomic_DNA"/>
</dbReference>
<accession>A0A2T0FJJ8</accession>
<evidence type="ECO:0000313" key="3">
    <source>
        <dbReference type="EMBL" id="PRT55129.1"/>
    </source>
</evidence>
<protein>
    <submittedName>
        <fullName evidence="3">Uncharacterized protein</fullName>
    </submittedName>
</protein>
<dbReference type="RefSeq" id="XP_024665074.1">
    <property type="nucleotide sequence ID" value="XM_024809306.1"/>
</dbReference>
<comment type="caution">
    <text evidence="3">The sequence shown here is derived from an EMBL/GenBank/DDBJ whole genome shotgun (WGS) entry which is preliminary data.</text>
</comment>
<feature type="compositionally biased region" description="Polar residues" evidence="2">
    <location>
        <begin position="224"/>
        <end position="240"/>
    </location>
</feature>
<organism evidence="3 4">
    <name type="scientific">Wickerhamiella sorbophila</name>
    <dbReference type="NCBI Taxonomy" id="45607"/>
    <lineage>
        <taxon>Eukaryota</taxon>
        <taxon>Fungi</taxon>
        <taxon>Dikarya</taxon>
        <taxon>Ascomycota</taxon>
        <taxon>Saccharomycotina</taxon>
        <taxon>Dipodascomycetes</taxon>
        <taxon>Dipodascales</taxon>
        <taxon>Trichomonascaceae</taxon>
        <taxon>Wickerhamiella</taxon>
    </lineage>
</organism>
<feature type="coiled-coil region" evidence="1">
    <location>
        <begin position="155"/>
        <end position="185"/>
    </location>
</feature>
<evidence type="ECO:0000256" key="1">
    <source>
        <dbReference type="SAM" id="Coils"/>
    </source>
</evidence>
<reference evidence="3 4" key="1">
    <citation type="submission" date="2017-04" db="EMBL/GenBank/DDBJ databases">
        <title>Genome sequencing of [Candida] sorbophila.</title>
        <authorList>
            <person name="Ahn J.O."/>
        </authorList>
    </citation>
    <scope>NUCLEOTIDE SEQUENCE [LARGE SCALE GENOMIC DNA]</scope>
    <source>
        <strain evidence="3 4">DS02</strain>
    </source>
</reference>
<evidence type="ECO:0000313" key="4">
    <source>
        <dbReference type="Proteomes" id="UP000238350"/>
    </source>
</evidence>
<keyword evidence="1" id="KW-0175">Coiled coil</keyword>
<dbReference type="AlphaFoldDB" id="A0A2T0FJJ8"/>
<feature type="compositionally biased region" description="Polar residues" evidence="2">
    <location>
        <begin position="207"/>
        <end position="217"/>
    </location>
</feature>
<name>A0A2T0FJJ8_9ASCO</name>
<proteinExistence type="predicted"/>